<dbReference type="PANTHER" id="PTHR37422">
    <property type="entry name" value="TEICHURONIC ACID BIOSYNTHESIS PROTEIN TUAE"/>
    <property type="match status" value="1"/>
</dbReference>
<evidence type="ECO:0000256" key="3">
    <source>
        <dbReference type="ARBA" id="ARBA00022989"/>
    </source>
</evidence>
<comment type="caution">
    <text evidence="7">The sequence shown here is derived from an EMBL/GenBank/DDBJ whole genome shotgun (WGS) entry which is preliminary data.</text>
</comment>
<name>A0ABT3IMG6_9BACT</name>
<organism evidence="7 8">
    <name type="scientific">Chitinophaga nivalis</name>
    <dbReference type="NCBI Taxonomy" id="2991709"/>
    <lineage>
        <taxon>Bacteria</taxon>
        <taxon>Pseudomonadati</taxon>
        <taxon>Bacteroidota</taxon>
        <taxon>Chitinophagia</taxon>
        <taxon>Chitinophagales</taxon>
        <taxon>Chitinophagaceae</taxon>
        <taxon>Chitinophaga</taxon>
    </lineage>
</organism>
<keyword evidence="4 5" id="KW-0472">Membrane</keyword>
<feature type="transmembrane region" description="Helical" evidence="5">
    <location>
        <begin position="214"/>
        <end position="235"/>
    </location>
</feature>
<dbReference type="SUPFAM" id="SSF48452">
    <property type="entry name" value="TPR-like"/>
    <property type="match status" value="1"/>
</dbReference>
<dbReference type="RefSeq" id="WP_264730924.1">
    <property type="nucleotide sequence ID" value="NZ_JAPDNR010000001.1"/>
</dbReference>
<accession>A0ABT3IMG6</accession>
<protein>
    <submittedName>
        <fullName evidence="7">O-antigen ligase family protein</fullName>
    </submittedName>
</protein>
<keyword evidence="7" id="KW-0436">Ligase</keyword>
<evidence type="ECO:0000256" key="1">
    <source>
        <dbReference type="ARBA" id="ARBA00004141"/>
    </source>
</evidence>
<feature type="transmembrane region" description="Helical" evidence="5">
    <location>
        <begin position="303"/>
        <end position="326"/>
    </location>
</feature>
<proteinExistence type="predicted"/>
<evidence type="ECO:0000256" key="5">
    <source>
        <dbReference type="SAM" id="Phobius"/>
    </source>
</evidence>
<keyword evidence="2 5" id="KW-0812">Transmembrane</keyword>
<dbReference type="GO" id="GO:0016874">
    <property type="term" value="F:ligase activity"/>
    <property type="evidence" value="ECO:0007669"/>
    <property type="project" value="UniProtKB-KW"/>
</dbReference>
<feature type="transmembrane region" description="Helical" evidence="5">
    <location>
        <begin position="136"/>
        <end position="154"/>
    </location>
</feature>
<evidence type="ECO:0000256" key="2">
    <source>
        <dbReference type="ARBA" id="ARBA00022692"/>
    </source>
</evidence>
<keyword evidence="8" id="KW-1185">Reference proteome</keyword>
<comment type="subcellular location">
    <subcellularLocation>
        <location evidence="1">Membrane</location>
        <topology evidence="1">Multi-pass membrane protein</topology>
    </subcellularLocation>
</comment>
<dbReference type="InterPro" id="IPR051533">
    <property type="entry name" value="WaaL-like"/>
</dbReference>
<dbReference type="PANTHER" id="PTHR37422:SF13">
    <property type="entry name" value="LIPOPOLYSACCHARIDE BIOSYNTHESIS PROTEIN PA4999-RELATED"/>
    <property type="match status" value="1"/>
</dbReference>
<feature type="transmembrane region" description="Helical" evidence="5">
    <location>
        <begin position="70"/>
        <end position="87"/>
    </location>
</feature>
<gene>
    <name evidence="7" type="ORF">OL497_13785</name>
</gene>
<feature type="domain" description="O-antigen ligase-related" evidence="6">
    <location>
        <begin position="171"/>
        <end position="319"/>
    </location>
</feature>
<feature type="transmembrane region" description="Helical" evidence="5">
    <location>
        <begin position="338"/>
        <end position="360"/>
    </location>
</feature>
<feature type="transmembrane region" description="Helical" evidence="5">
    <location>
        <begin position="392"/>
        <end position="412"/>
    </location>
</feature>
<evidence type="ECO:0000313" key="7">
    <source>
        <dbReference type="EMBL" id="MCW3484975.1"/>
    </source>
</evidence>
<dbReference type="InterPro" id="IPR011990">
    <property type="entry name" value="TPR-like_helical_dom_sf"/>
</dbReference>
<feature type="transmembrane region" description="Helical" evidence="5">
    <location>
        <begin position="183"/>
        <end position="202"/>
    </location>
</feature>
<feature type="transmembrane region" description="Helical" evidence="5">
    <location>
        <begin position="94"/>
        <end position="116"/>
    </location>
</feature>
<evidence type="ECO:0000256" key="4">
    <source>
        <dbReference type="ARBA" id="ARBA00023136"/>
    </source>
</evidence>
<dbReference type="Proteomes" id="UP001207742">
    <property type="component" value="Unassembled WGS sequence"/>
</dbReference>
<dbReference type="Pfam" id="PF04932">
    <property type="entry name" value="Wzy_C"/>
    <property type="match status" value="1"/>
</dbReference>
<keyword evidence="3 5" id="KW-1133">Transmembrane helix</keyword>
<evidence type="ECO:0000259" key="6">
    <source>
        <dbReference type="Pfam" id="PF04932"/>
    </source>
</evidence>
<feature type="transmembrane region" description="Helical" evidence="5">
    <location>
        <begin position="161"/>
        <end position="177"/>
    </location>
</feature>
<evidence type="ECO:0000313" key="8">
    <source>
        <dbReference type="Proteomes" id="UP001207742"/>
    </source>
</evidence>
<dbReference type="EMBL" id="JAPDNS010000001">
    <property type="protein sequence ID" value="MCW3484975.1"/>
    <property type="molecule type" value="Genomic_DNA"/>
</dbReference>
<feature type="transmembrane region" description="Helical" evidence="5">
    <location>
        <begin position="37"/>
        <end position="58"/>
    </location>
</feature>
<reference evidence="7 8" key="1">
    <citation type="submission" date="2022-10" db="EMBL/GenBank/DDBJ databases">
        <title>Chitinophaga nivalis PC15 sp. nov., isolated from Pyeongchang county, South Korea.</title>
        <authorList>
            <person name="Trinh H.N."/>
        </authorList>
    </citation>
    <scope>NUCLEOTIDE SEQUENCE [LARGE SCALE GENOMIC DNA]</scope>
    <source>
        <strain evidence="7 8">PC14</strain>
    </source>
</reference>
<dbReference type="InterPro" id="IPR007016">
    <property type="entry name" value="O-antigen_ligase-rel_domated"/>
</dbReference>
<sequence>MNILLTLKFAYPLLLIFLLLSTGYKRRRTSPSPARKAVFSQLDVLALCWILFTGGNMYFKATVPLQPADFYQLFLLSTLYATARYVFATGANVSMVWITLLMTVAVEVCTGLGQALQLYKHTDPLIKIAGSLMNPVTYANYLLSVLPVSLYIALSPTTFRAGWRYLAGSASILLILIPCCLMASRMAWIVTALIMLLTFRLLRRKPLIQPATRSIHGLLPVLLPLLAGGLFYWLLQLKTASTVGRYFILQNTLQLLHTHFISGIGFGNFNSCYNDFQANYFRTHSDPAMEYLAAFHLNAGNEYLQIALEGGIAAILLIILTLVKIVQIIQKNYRHRQPAVLTGIISIVAILVMACFSYPFRIVPVMAHFIMAMAILSSVDRSYVFPFSTARIYFYPLSSLALILLTAGILRFNSYLRWQIIMQQYADTATPPAACEVKRLYSTLWPALKHHPAFLADYAEKLSQAADYPGALALLQYAIKQSGYYFFYQDIGQVYETLKNAPMAEQAYLKACYLVPGKLYPRYQLMLFYYHNQDTVQAAKWAAIINKMQVKVADQQVATIKHQAREILAGYKSRP</sequence>
<dbReference type="Gene3D" id="1.25.40.10">
    <property type="entry name" value="Tetratricopeptide repeat domain"/>
    <property type="match status" value="1"/>
</dbReference>
<feature type="transmembrane region" description="Helical" evidence="5">
    <location>
        <begin position="6"/>
        <end position="25"/>
    </location>
</feature>